<dbReference type="SUPFAM" id="SSF56112">
    <property type="entry name" value="Protein kinase-like (PK-like)"/>
    <property type="match status" value="1"/>
</dbReference>
<evidence type="ECO:0000313" key="7">
    <source>
        <dbReference type="Proteomes" id="UP000008983"/>
    </source>
</evidence>
<name>G0R5K1_ICHMU</name>
<dbReference type="InterPro" id="IPR017441">
    <property type="entry name" value="Protein_kinase_ATP_BS"/>
</dbReference>
<dbReference type="OrthoDB" id="4062651at2759"/>
<evidence type="ECO:0000256" key="4">
    <source>
        <dbReference type="RuleBase" id="RU000304"/>
    </source>
</evidence>
<comment type="similarity">
    <text evidence="4">Belongs to the protein kinase superfamily.</text>
</comment>
<dbReference type="Pfam" id="PF00069">
    <property type="entry name" value="Pkinase"/>
    <property type="match status" value="1"/>
</dbReference>
<dbReference type="SMART" id="SM00220">
    <property type="entry name" value="S_TKc"/>
    <property type="match status" value="1"/>
</dbReference>
<dbReference type="InParanoid" id="G0R5K1"/>
<gene>
    <name evidence="6" type="ORF">IMG5_199410</name>
</gene>
<keyword evidence="1 3" id="KW-0547">Nucleotide-binding</keyword>
<organism evidence="6 7">
    <name type="scientific">Ichthyophthirius multifiliis</name>
    <name type="common">White spot disease agent</name>
    <name type="synonym">Ich</name>
    <dbReference type="NCBI Taxonomy" id="5932"/>
    <lineage>
        <taxon>Eukaryota</taxon>
        <taxon>Sar</taxon>
        <taxon>Alveolata</taxon>
        <taxon>Ciliophora</taxon>
        <taxon>Intramacronucleata</taxon>
        <taxon>Oligohymenophorea</taxon>
        <taxon>Hymenostomatida</taxon>
        <taxon>Ophryoglenina</taxon>
        <taxon>Ichthyophthirius</taxon>
    </lineage>
</organism>
<sequence>MELLSNLQPSQASQIDKEFLQNPSILNGFRLYHNNKYLDIFTHDQKQYDDWKNALTYRCIQLNFHEEYQVFKMIGKGSFAKVYLATKKSTPGSQFAIKAFNKEFMSTQHKGKESLINEIYIMRQLNSEHLLRLYEVYETSNSIYFVLDIVNGGELLNRVREKGQMNQFQLINLMRNIMKAISYLHSRNIMHRDLKPENLLLKNKESDGSDIVLADFGLATKTDIENVIFKRCGTPGFVAPEVLLYKVSQKNIKKTFFFILFFFKKKRMENHYIV</sequence>
<dbReference type="InterPro" id="IPR011009">
    <property type="entry name" value="Kinase-like_dom_sf"/>
</dbReference>
<feature type="binding site" evidence="3">
    <location>
        <position position="98"/>
    </location>
    <ligand>
        <name>ATP</name>
        <dbReference type="ChEBI" id="CHEBI:30616"/>
    </ligand>
</feature>
<dbReference type="AlphaFoldDB" id="G0R5K1"/>
<evidence type="ECO:0000256" key="3">
    <source>
        <dbReference type="PROSITE-ProRule" id="PRU10141"/>
    </source>
</evidence>
<proteinExistence type="inferred from homology"/>
<dbReference type="InterPro" id="IPR008271">
    <property type="entry name" value="Ser/Thr_kinase_AS"/>
</dbReference>
<dbReference type="PROSITE" id="PS50011">
    <property type="entry name" value="PROTEIN_KINASE_DOM"/>
    <property type="match status" value="1"/>
</dbReference>
<keyword evidence="2 3" id="KW-0067">ATP-binding</keyword>
<dbReference type="EC" id="2.7.11.17" evidence="6"/>
<keyword evidence="6" id="KW-0808">Transferase</keyword>
<dbReference type="PROSITE" id="PS00107">
    <property type="entry name" value="PROTEIN_KINASE_ATP"/>
    <property type="match status" value="1"/>
</dbReference>
<protein>
    <submittedName>
        <fullName evidence="6">Protein kinase domain protein</fullName>
        <ecNumber evidence="6">2.7.11.17</ecNumber>
    </submittedName>
</protein>
<dbReference type="Proteomes" id="UP000008983">
    <property type="component" value="Unassembled WGS sequence"/>
</dbReference>
<accession>G0R5K1</accession>
<evidence type="ECO:0000256" key="2">
    <source>
        <dbReference type="ARBA" id="ARBA00022840"/>
    </source>
</evidence>
<dbReference type="PANTHER" id="PTHR24347">
    <property type="entry name" value="SERINE/THREONINE-PROTEIN KINASE"/>
    <property type="match status" value="1"/>
</dbReference>
<dbReference type="PROSITE" id="PS00108">
    <property type="entry name" value="PROTEIN_KINASE_ST"/>
    <property type="match status" value="1"/>
</dbReference>
<keyword evidence="4" id="KW-0723">Serine/threonine-protein kinase</keyword>
<dbReference type="GO" id="GO:0004683">
    <property type="term" value="F:calcium/calmodulin-dependent protein kinase activity"/>
    <property type="evidence" value="ECO:0007669"/>
    <property type="project" value="UniProtKB-EC"/>
</dbReference>
<dbReference type="EMBL" id="GL984378">
    <property type="protein sequence ID" value="EGR27261.1"/>
    <property type="molecule type" value="Genomic_DNA"/>
</dbReference>
<dbReference type="GO" id="GO:0005524">
    <property type="term" value="F:ATP binding"/>
    <property type="evidence" value="ECO:0007669"/>
    <property type="project" value="UniProtKB-UniRule"/>
</dbReference>
<keyword evidence="7" id="KW-1185">Reference proteome</keyword>
<dbReference type="InterPro" id="IPR000719">
    <property type="entry name" value="Prot_kinase_dom"/>
</dbReference>
<dbReference type="RefSeq" id="XP_004024145.1">
    <property type="nucleotide sequence ID" value="XM_004024096.1"/>
</dbReference>
<dbReference type="STRING" id="857967.G0R5K1"/>
<dbReference type="eggNOG" id="KOG0032">
    <property type="taxonomic scope" value="Eukaryota"/>
</dbReference>
<evidence type="ECO:0000259" key="5">
    <source>
        <dbReference type="PROSITE" id="PS50011"/>
    </source>
</evidence>
<reference evidence="6 7" key="1">
    <citation type="submission" date="2011-07" db="EMBL/GenBank/DDBJ databases">
        <authorList>
            <person name="Coyne R."/>
            <person name="Brami D."/>
            <person name="Johnson J."/>
            <person name="Hostetler J."/>
            <person name="Hannick L."/>
            <person name="Clark T."/>
            <person name="Cassidy-Hanley D."/>
            <person name="Inman J."/>
        </authorList>
    </citation>
    <scope>NUCLEOTIDE SEQUENCE [LARGE SCALE GENOMIC DNA]</scope>
    <source>
        <strain evidence="6 7">G5</strain>
    </source>
</reference>
<dbReference type="GeneID" id="14903312"/>
<evidence type="ECO:0000313" key="6">
    <source>
        <dbReference type="EMBL" id="EGR27261.1"/>
    </source>
</evidence>
<keyword evidence="6" id="KW-0418">Kinase</keyword>
<feature type="domain" description="Protein kinase" evidence="5">
    <location>
        <begin position="68"/>
        <end position="274"/>
    </location>
</feature>
<dbReference type="OMA" id="EARIMIT"/>
<dbReference type="FunFam" id="3.30.200.20:FF:000042">
    <property type="entry name" value="Aurora kinase A"/>
    <property type="match status" value="1"/>
</dbReference>
<evidence type="ECO:0000256" key="1">
    <source>
        <dbReference type="ARBA" id="ARBA00022741"/>
    </source>
</evidence>
<dbReference type="Gene3D" id="1.10.510.10">
    <property type="entry name" value="Transferase(Phosphotransferase) domain 1"/>
    <property type="match status" value="1"/>
</dbReference>